<evidence type="ECO:0000313" key="2">
    <source>
        <dbReference type="Proteomes" id="UP000594042"/>
    </source>
</evidence>
<dbReference type="AlphaFoldDB" id="A0A7G1HWJ0"/>
<dbReference type="Proteomes" id="UP000594042">
    <property type="component" value="Chromosome"/>
</dbReference>
<evidence type="ECO:0000313" key="1">
    <source>
        <dbReference type="EMBL" id="BCI64056.1"/>
    </source>
</evidence>
<dbReference type="InterPro" id="IPR025350">
    <property type="entry name" value="DUF4254"/>
</dbReference>
<dbReference type="KEGG" id="copr:Cop2CBH44_24090"/>
<reference evidence="2" key="1">
    <citation type="submission" date="2020-07" db="EMBL/GenBank/DDBJ databases">
        <title>Complete genome sequencing of Coprobacter sp. strain 2CBH44.</title>
        <authorList>
            <person name="Sakamoto M."/>
            <person name="Murakami T."/>
            <person name="Mori H."/>
        </authorList>
    </citation>
    <scope>NUCLEOTIDE SEQUENCE [LARGE SCALE GENOMIC DNA]</scope>
    <source>
        <strain evidence="2">2CBH44</strain>
    </source>
</reference>
<dbReference type="RefSeq" id="WP_021930904.1">
    <property type="nucleotide sequence ID" value="NZ_AP023322.1"/>
</dbReference>
<gene>
    <name evidence="1" type="ORF">Cop2CBH44_24090</name>
</gene>
<dbReference type="EMBL" id="AP023322">
    <property type="protein sequence ID" value="BCI64056.1"/>
    <property type="molecule type" value="Genomic_DNA"/>
</dbReference>
<dbReference type="Pfam" id="PF14063">
    <property type="entry name" value="DUF4254"/>
    <property type="match status" value="1"/>
</dbReference>
<sequence>MDFSEKSNRIFWNATQYYHTMDDVNAEMNNPFEEKSIEYYLFLKNWIDAVQWHLEDIIRNPEIDPVEALKIKRRIDKSNQDRTDLVELIDSYFLDKYKNVIPAPDATINTESPAWALDRLSILALKIYHMQQEVERKEASPEHIEKCREKLRILLEQRIDLTTAIDQLLADIETGRKYMKVYKQMKMYNDPALNPVLYANKK</sequence>
<evidence type="ECO:0008006" key="3">
    <source>
        <dbReference type="Google" id="ProtNLM"/>
    </source>
</evidence>
<name>A0A7G1HWJ0_9BACT</name>
<protein>
    <recommendedName>
        <fullName evidence="3">DUF4254 domain-containing protein</fullName>
    </recommendedName>
</protein>
<keyword evidence="2" id="KW-1185">Reference proteome</keyword>
<organism evidence="1 2">
    <name type="scientific">Coprobacter secundus subsp. similis</name>
    <dbReference type="NCBI Taxonomy" id="2751153"/>
    <lineage>
        <taxon>Bacteria</taxon>
        <taxon>Pseudomonadati</taxon>
        <taxon>Bacteroidota</taxon>
        <taxon>Bacteroidia</taxon>
        <taxon>Bacteroidales</taxon>
        <taxon>Barnesiellaceae</taxon>
        <taxon>Coprobacter</taxon>
    </lineage>
</organism>
<proteinExistence type="predicted"/>
<accession>A0A7G1HWJ0</accession>